<dbReference type="EMBL" id="JAWCUI010000051">
    <property type="protein sequence ID" value="KAL1891600.1"/>
    <property type="molecule type" value="Genomic_DNA"/>
</dbReference>
<keyword evidence="2" id="KW-1185">Reference proteome</keyword>
<evidence type="ECO:0008006" key="3">
    <source>
        <dbReference type="Google" id="ProtNLM"/>
    </source>
</evidence>
<protein>
    <recommendedName>
        <fullName evidence="3">Glycosyl transferase family 17 protein</fullName>
    </recommendedName>
</protein>
<evidence type="ECO:0000313" key="1">
    <source>
        <dbReference type="EMBL" id="KAL1891600.1"/>
    </source>
</evidence>
<dbReference type="PANTHER" id="PTHR12224">
    <property type="entry name" value="BETA-1,4-MANNOSYL-GLYCOPROTEIN BETA-1,4-N-ACETYLGLUCOSAMINYL-TRANSFERASE"/>
    <property type="match status" value="1"/>
</dbReference>
<name>A0ABR3YUT9_9PEZI</name>
<dbReference type="Proteomes" id="UP001583186">
    <property type="component" value="Unassembled WGS sequence"/>
</dbReference>
<reference evidence="1 2" key="1">
    <citation type="journal article" date="2024" name="IMA Fungus">
        <title>IMA Genome - F19 : A genome assembly and annotation guide to empower mycologists, including annotated draft genome sequences of Ceratocystis pirilliformis, Diaporthe australafricana, Fusarium ophioides, Paecilomyces lecythidis, and Sporothrix stenoceras.</title>
        <authorList>
            <person name="Aylward J."/>
            <person name="Wilson A.M."/>
            <person name="Visagie C.M."/>
            <person name="Spraker J."/>
            <person name="Barnes I."/>
            <person name="Buitendag C."/>
            <person name="Ceriani C."/>
            <person name="Del Mar Angel L."/>
            <person name="du Plessis D."/>
            <person name="Fuchs T."/>
            <person name="Gasser K."/>
            <person name="Kramer D."/>
            <person name="Li W."/>
            <person name="Munsamy K."/>
            <person name="Piso A."/>
            <person name="Price J.L."/>
            <person name="Sonnekus B."/>
            <person name="Thomas C."/>
            <person name="van der Nest A."/>
            <person name="van Dijk A."/>
            <person name="van Heerden A."/>
            <person name="van Vuuren N."/>
            <person name="Yilmaz N."/>
            <person name="Duong T.A."/>
            <person name="van der Merwe N.A."/>
            <person name="Wingfield M.J."/>
            <person name="Wingfield B.D."/>
        </authorList>
    </citation>
    <scope>NUCLEOTIDE SEQUENCE [LARGE SCALE GENOMIC DNA]</scope>
    <source>
        <strain evidence="1 2">CMW 5346</strain>
    </source>
</reference>
<organism evidence="1 2">
    <name type="scientific">Sporothrix stenoceras</name>
    <dbReference type="NCBI Taxonomy" id="5173"/>
    <lineage>
        <taxon>Eukaryota</taxon>
        <taxon>Fungi</taxon>
        <taxon>Dikarya</taxon>
        <taxon>Ascomycota</taxon>
        <taxon>Pezizomycotina</taxon>
        <taxon>Sordariomycetes</taxon>
        <taxon>Sordariomycetidae</taxon>
        <taxon>Ophiostomatales</taxon>
        <taxon>Ophiostomataceae</taxon>
        <taxon>Sporothrix</taxon>
    </lineage>
</organism>
<evidence type="ECO:0000313" key="2">
    <source>
        <dbReference type="Proteomes" id="UP001583186"/>
    </source>
</evidence>
<dbReference type="Pfam" id="PF04724">
    <property type="entry name" value="Glyco_transf_17"/>
    <property type="match status" value="3"/>
</dbReference>
<dbReference type="InterPro" id="IPR006813">
    <property type="entry name" value="Glyco_trans_17"/>
</dbReference>
<dbReference type="PANTHER" id="PTHR12224:SF0">
    <property type="entry name" value="BETA-1,4-MANNOSYL-GLYCOPROTEIN 4-BETA-N-ACETYLGLUCOSAMINYLTRANSFERASE"/>
    <property type="match status" value="1"/>
</dbReference>
<accession>A0ABR3YUT9</accession>
<comment type="caution">
    <text evidence="1">The sequence shown here is derived from an EMBL/GenBank/DDBJ whole genome shotgun (WGS) entry which is preliminary data.</text>
</comment>
<sequence>MRLLVPAPLGPGRAIRTYIIVLAGLIVTWCLWNGDTGAGVYDLGPSGKSNIDSLASANAVCKAHGWRPFVPQKYHGAAPRPRKVYDLCMVNAELDWLEIRLNTTYDEVDYFVIVEGAKTFTGLEKPLTIHDNWDRFAPYHAKMLYHELQYPANFNPPRAWDREDLQRNAMFLQVLGPGATVATPDAKIDVSKPGGGIPLEALPHQGDVLVVADVDEIPRPETLRALRLCQFPRRLTLRSQFYYYSFQFRHQGPEWAHPQATFYDGPGNTVLPVNLRNGDGRRGGDAKSLIGRLFQLIFAPFTIWARHEDTADMPNAGWHCSSCYATMGELMHKLESVSHVWMNHEFFRNKERAAHHVRLGIDLWDRESEKYDRIDNNTDVPSFLLAQPDRYRYLMNRDGDSAGFIDYP</sequence>
<gene>
    <name evidence="1" type="ORF">Sste5346_007515</name>
</gene>
<proteinExistence type="predicted"/>